<protein>
    <submittedName>
        <fullName evidence="1">Uncharacterized protein</fullName>
    </submittedName>
</protein>
<keyword evidence="2" id="KW-1185">Reference proteome</keyword>
<reference evidence="2" key="1">
    <citation type="journal article" date="2019" name="Int. J. Syst. Evol. Microbiol.">
        <title>The Global Catalogue of Microorganisms (GCM) 10K type strain sequencing project: providing services to taxonomists for standard genome sequencing and annotation.</title>
        <authorList>
            <consortium name="The Broad Institute Genomics Platform"/>
            <consortium name="The Broad Institute Genome Sequencing Center for Infectious Disease"/>
            <person name="Wu L."/>
            <person name="Ma J."/>
        </authorList>
    </citation>
    <scope>NUCLEOTIDE SEQUENCE [LARGE SCALE GENOMIC DNA]</scope>
    <source>
        <strain evidence="2">JCM 19125</strain>
    </source>
</reference>
<gene>
    <name evidence="1" type="ORF">GCM10025789_08610</name>
</gene>
<dbReference type="EMBL" id="BAABLV010000013">
    <property type="protein sequence ID" value="GAA4893683.1"/>
    <property type="molecule type" value="Genomic_DNA"/>
</dbReference>
<proteinExistence type="predicted"/>
<accession>A0ABP9F6B9</accession>
<evidence type="ECO:0000313" key="1">
    <source>
        <dbReference type="EMBL" id="GAA4893683.1"/>
    </source>
</evidence>
<evidence type="ECO:0000313" key="2">
    <source>
        <dbReference type="Proteomes" id="UP001501521"/>
    </source>
</evidence>
<organism evidence="1 2">
    <name type="scientific">Tessaracoccus lubricantis</name>
    <dbReference type="NCBI Taxonomy" id="545543"/>
    <lineage>
        <taxon>Bacteria</taxon>
        <taxon>Bacillati</taxon>
        <taxon>Actinomycetota</taxon>
        <taxon>Actinomycetes</taxon>
        <taxon>Propionibacteriales</taxon>
        <taxon>Propionibacteriaceae</taxon>
        <taxon>Tessaracoccus</taxon>
    </lineage>
</organism>
<name>A0ABP9F6B9_9ACTN</name>
<comment type="caution">
    <text evidence="1">The sequence shown here is derived from an EMBL/GenBank/DDBJ whole genome shotgun (WGS) entry which is preliminary data.</text>
</comment>
<sequence>MAAAALAASGCTPSPDEDRRAEAIDALRGHVASTARLSGFTLTDDWRLEVVSGQPPSTQALYPTEGSGTTDPAAPIAVPRDDFPLDATVELAQAQIESCDGDARVTARALAAGTAVVSAECDGQGSAFLDGDPLQPIAEPVSAAAVTQVWADIERAGIAEDVVFVDVDASQGIVNVALRGTDRERTYHWYRALDGTHTRVESHPLLTGVTLPGPGPLPDAPTVAAAVDELLASLPDPGQAARLEVRRDTGQVVALKAADGTDLASATLD</sequence>
<dbReference type="Proteomes" id="UP001501521">
    <property type="component" value="Unassembled WGS sequence"/>
</dbReference>